<dbReference type="InterPro" id="IPR011009">
    <property type="entry name" value="Kinase-like_dom_sf"/>
</dbReference>
<dbReference type="InterPro" id="IPR002575">
    <property type="entry name" value="Aminoglycoside_PTrfase"/>
</dbReference>
<sequence length="255" mass="27637">MREGTPEETGEQVLRGGFVNRVVRVGDTVRRRPTARSAFVAELLAHFAAHGWRGAPRRLGRDEQGREVFGYVAGRVALEPGEQAAARSPECLAEVARLVREFHDLTSGTPLAAGAEVVCHNDLSPRNTVYAVDADGWRPLALIDWDIAAPGRRVQDVAHLCWQYLGLGPGVTDVAEAARGIALIRAAYGLDPGEPLLDTVLWWQDRCLRGIAAGAERGDPAMSLLRERGVVEEVRAAHAWTAAHRDALDPPRPAG</sequence>
<dbReference type="SUPFAM" id="SSF56112">
    <property type="entry name" value="Protein kinase-like (PK-like)"/>
    <property type="match status" value="1"/>
</dbReference>
<evidence type="ECO:0000259" key="1">
    <source>
        <dbReference type="Pfam" id="PF01636"/>
    </source>
</evidence>
<dbReference type="Pfam" id="PF01636">
    <property type="entry name" value="APH"/>
    <property type="match status" value="2"/>
</dbReference>
<dbReference type="Gene3D" id="3.90.1200.10">
    <property type="match status" value="1"/>
</dbReference>
<dbReference type="EMBL" id="RBAL01000002">
    <property type="protein sequence ID" value="RKN45774.1"/>
    <property type="molecule type" value="Genomic_DNA"/>
</dbReference>
<evidence type="ECO:0000313" key="3">
    <source>
        <dbReference type="Proteomes" id="UP000272474"/>
    </source>
</evidence>
<protein>
    <submittedName>
        <fullName evidence="2">Trifolitoxin immunity protein</fullName>
    </submittedName>
</protein>
<dbReference type="Proteomes" id="UP000272474">
    <property type="component" value="Unassembled WGS sequence"/>
</dbReference>
<feature type="domain" description="Aminoglycoside phosphotransferase" evidence="1">
    <location>
        <begin position="13"/>
        <end position="110"/>
    </location>
</feature>
<accession>A0A3A9ZD93</accession>
<dbReference type="OrthoDB" id="236897at2"/>
<feature type="domain" description="Aminoglycoside phosphotransferase" evidence="1">
    <location>
        <begin position="113"/>
        <end position="171"/>
    </location>
</feature>
<comment type="caution">
    <text evidence="2">The sequence shown here is derived from an EMBL/GenBank/DDBJ whole genome shotgun (WGS) entry which is preliminary data.</text>
</comment>
<name>A0A3A9ZD93_9ACTN</name>
<gene>
    <name evidence="2" type="ORF">D7294_04780</name>
</gene>
<dbReference type="AlphaFoldDB" id="A0A3A9ZD93"/>
<dbReference type="RefSeq" id="WP_120675813.1">
    <property type="nucleotide sequence ID" value="NZ_RBAL01000002.1"/>
</dbReference>
<organism evidence="2 3">
    <name type="scientific">Streptomyces hoynatensis</name>
    <dbReference type="NCBI Taxonomy" id="1141874"/>
    <lineage>
        <taxon>Bacteria</taxon>
        <taxon>Bacillati</taxon>
        <taxon>Actinomycetota</taxon>
        <taxon>Actinomycetes</taxon>
        <taxon>Kitasatosporales</taxon>
        <taxon>Streptomycetaceae</taxon>
        <taxon>Streptomyces</taxon>
    </lineage>
</organism>
<keyword evidence="3" id="KW-1185">Reference proteome</keyword>
<evidence type="ECO:0000313" key="2">
    <source>
        <dbReference type="EMBL" id="RKN45774.1"/>
    </source>
</evidence>
<reference evidence="2 3" key="1">
    <citation type="journal article" date="2014" name="Int. J. Syst. Evol. Microbiol.">
        <title>Streptomyces hoynatensis sp. nov., isolated from deep marine sediment.</title>
        <authorList>
            <person name="Veyisoglu A."/>
            <person name="Sahin N."/>
        </authorList>
    </citation>
    <scope>NUCLEOTIDE SEQUENCE [LARGE SCALE GENOMIC DNA]</scope>
    <source>
        <strain evidence="2 3">KCTC 29097</strain>
    </source>
</reference>
<proteinExistence type="predicted"/>